<dbReference type="EMBL" id="MU277276">
    <property type="protein sequence ID" value="KAI0055904.1"/>
    <property type="molecule type" value="Genomic_DNA"/>
</dbReference>
<organism evidence="1 2">
    <name type="scientific">Artomyces pyxidatus</name>
    <dbReference type="NCBI Taxonomy" id="48021"/>
    <lineage>
        <taxon>Eukaryota</taxon>
        <taxon>Fungi</taxon>
        <taxon>Dikarya</taxon>
        <taxon>Basidiomycota</taxon>
        <taxon>Agaricomycotina</taxon>
        <taxon>Agaricomycetes</taxon>
        <taxon>Russulales</taxon>
        <taxon>Auriscalpiaceae</taxon>
        <taxon>Artomyces</taxon>
    </lineage>
</organism>
<evidence type="ECO:0000313" key="2">
    <source>
        <dbReference type="Proteomes" id="UP000814140"/>
    </source>
</evidence>
<dbReference type="Proteomes" id="UP000814140">
    <property type="component" value="Unassembled WGS sequence"/>
</dbReference>
<accession>A0ACB8SHQ0</accession>
<sequence length="313" mass="35193">MNGVADRSPSPSMPDLISLSPSPVPRHSPAPTKPALLSLPPIPEDKPMDVVVKSSLNANTWQVLSELLVDLAQIDRDAIANNVPNVDEIKGAVRILTHLISLYPEPAVLLYNAEHILLANIERLENYAARKVPEEPGSICPALYTAAQINGRILREMPEPWRLYQAIDCHCLVLNPTIPDGASVPPRALRLKVGAVCVLVKSLPAHRIPANTIVVVQRLRPSTIVVKTFHEREEIVLSRTEFTFFRRHDGRPYRRRQFPLQMVYARHYRNVKDSAMLTYRVMEGLKPEHDEDNDVAMVEDGDLPWQGHPRLVL</sequence>
<evidence type="ECO:0000313" key="1">
    <source>
        <dbReference type="EMBL" id="KAI0055904.1"/>
    </source>
</evidence>
<reference evidence="1" key="1">
    <citation type="submission" date="2021-03" db="EMBL/GenBank/DDBJ databases">
        <authorList>
            <consortium name="DOE Joint Genome Institute"/>
            <person name="Ahrendt S."/>
            <person name="Looney B.P."/>
            <person name="Miyauchi S."/>
            <person name="Morin E."/>
            <person name="Drula E."/>
            <person name="Courty P.E."/>
            <person name="Chicoki N."/>
            <person name="Fauchery L."/>
            <person name="Kohler A."/>
            <person name="Kuo A."/>
            <person name="Labutti K."/>
            <person name="Pangilinan J."/>
            <person name="Lipzen A."/>
            <person name="Riley R."/>
            <person name="Andreopoulos W."/>
            <person name="He G."/>
            <person name="Johnson J."/>
            <person name="Barry K.W."/>
            <person name="Grigoriev I.V."/>
            <person name="Nagy L."/>
            <person name="Hibbett D."/>
            <person name="Henrissat B."/>
            <person name="Matheny P.B."/>
            <person name="Labbe J."/>
            <person name="Martin F."/>
        </authorList>
    </citation>
    <scope>NUCLEOTIDE SEQUENCE</scope>
    <source>
        <strain evidence="1">HHB10654</strain>
    </source>
</reference>
<gene>
    <name evidence="1" type="ORF">BV25DRAFT_1921446</name>
</gene>
<name>A0ACB8SHQ0_9AGAM</name>
<protein>
    <submittedName>
        <fullName evidence="1">Uncharacterized protein</fullName>
    </submittedName>
</protein>
<reference evidence="1" key="2">
    <citation type="journal article" date="2022" name="New Phytol.">
        <title>Evolutionary transition to the ectomycorrhizal habit in the genomes of a hyperdiverse lineage of mushroom-forming fungi.</title>
        <authorList>
            <person name="Looney B."/>
            <person name="Miyauchi S."/>
            <person name="Morin E."/>
            <person name="Drula E."/>
            <person name="Courty P.E."/>
            <person name="Kohler A."/>
            <person name="Kuo A."/>
            <person name="LaButti K."/>
            <person name="Pangilinan J."/>
            <person name="Lipzen A."/>
            <person name="Riley R."/>
            <person name="Andreopoulos W."/>
            <person name="He G."/>
            <person name="Johnson J."/>
            <person name="Nolan M."/>
            <person name="Tritt A."/>
            <person name="Barry K.W."/>
            <person name="Grigoriev I.V."/>
            <person name="Nagy L.G."/>
            <person name="Hibbett D."/>
            <person name="Henrissat B."/>
            <person name="Matheny P.B."/>
            <person name="Labbe J."/>
            <person name="Martin F.M."/>
        </authorList>
    </citation>
    <scope>NUCLEOTIDE SEQUENCE</scope>
    <source>
        <strain evidence="1">HHB10654</strain>
    </source>
</reference>
<keyword evidence="2" id="KW-1185">Reference proteome</keyword>
<comment type="caution">
    <text evidence="1">The sequence shown here is derived from an EMBL/GenBank/DDBJ whole genome shotgun (WGS) entry which is preliminary data.</text>
</comment>
<proteinExistence type="predicted"/>